<dbReference type="AlphaFoldDB" id="A0A4R8MLW4"/>
<dbReference type="InterPro" id="IPR013324">
    <property type="entry name" value="RNA_pol_sigma_r3/r4-like"/>
</dbReference>
<evidence type="ECO:0000256" key="2">
    <source>
        <dbReference type="ARBA" id="ARBA00023082"/>
    </source>
</evidence>
<evidence type="ECO:0000256" key="1">
    <source>
        <dbReference type="ARBA" id="ARBA00023015"/>
    </source>
</evidence>
<evidence type="ECO:0000256" key="5">
    <source>
        <dbReference type="SAM" id="MobiDB-lite"/>
    </source>
</evidence>
<keyword evidence="3" id="KW-0238">DNA-binding</keyword>
<keyword evidence="4" id="KW-0804">Transcription</keyword>
<dbReference type="Pfam" id="PF04542">
    <property type="entry name" value="Sigma70_r2"/>
    <property type="match status" value="1"/>
</dbReference>
<keyword evidence="1" id="KW-0805">Transcription regulation</keyword>
<dbReference type="Proteomes" id="UP000295066">
    <property type="component" value="Unassembled WGS sequence"/>
</dbReference>
<organism evidence="7 8">
    <name type="scientific">Aminivibrio pyruvatiphilus</name>
    <dbReference type="NCBI Taxonomy" id="1005740"/>
    <lineage>
        <taxon>Bacteria</taxon>
        <taxon>Thermotogati</taxon>
        <taxon>Synergistota</taxon>
        <taxon>Synergistia</taxon>
        <taxon>Synergistales</taxon>
        <taxon>Aminobacteriaceae</taxon>
        <taxon>Aminivibrio</taxon>
    </lineage>
</organism>
<evidence type="ECO:0000313" key="7">
    <source>
        <dbReference type="EMBL" id="TDY65086.1"/>
    </source>
</evidence>
<evidence type="ECO:0000256" key="4">
    <source>
        <dbReference type="ARBA" id="ARBA00023163"/>
    </source>
</evidence>
<evidence type="ECO:0000256" key="3">
    <source>
        <dbReference type="ARBA" id="ARBA00023125"/>
    </source>
</evidence>
<dbReference type="GO" id="GO:0006352">
    <property type="term" value="P:DNA-templated transcription initiation"/>
    <property type="evidence" value="ECO:0007669"/>
    <property type="project" value="InterPro"/>
</dbReference>
<dbReference type="GO" id="GO:0016987">
    <property type="term" value="F:sigma factor activity"/>
    <property type="evidence" value="ECO:0007669"/>
    <property type="project" value="UniProtKB-KW"/>
</dbReference>
<feature type="region of interest" description="Disordered" evidence="5">
    <location>
        <begin position="1"/>
        <end position="48"/>
    </location>
</feature>
<dbReference type="Gene3D" id="1.20.120.1810">
    <property type="match status" value="1"/>
</dbReference>
<dbReference type="NCBIfam" id="TIGR02937">
    <property type="entry name" value="sigma70-ECF"/>
    <property type="match status" value="1"/>
</dbReference>
<proteinExistence type="predicted"/>
<gene>
    <name evidence="7" type="ORF">C8D99_101236</name>
</gene>
<keyword evidence="8" id="KW-1185">Reference proteome</keyword>
<name>A0A4R8MLW4_9BACT</name>
<dbReference type="InterPro" id="IPR036388">
    <property type="entry name" value="WH-like_DNA-bd_sf"/>
</dbReference>
<protein>
    <submittedName>
        <fullName evidence="7">RNA polymerase sporulation-specific sigma factor</fullName>
    </submittedName>
</protein>
<dbReference type="EMBL" id="SORI01000001">
    <property type="protein sequence ID" value="TDY65086.1"/>
    <property type="molecule type" value="Genomic_DNA"/>
</dbReference>
<dbReference type="SUPFAM" id="SSF88659">
    <property type="entry name" value="Sigma3 and sigma4 domains of RNA polymerase sigma factors"/>
    <property type="match status" value="1"/>
</dbReference>
<accession>A0A4R8MLW4</accession>
<dbReference type="PANTHER" id="PTHR30385">
    <property type="entry name" value="SIGMA FACTOR F FLAGELLAR"/>
    <property type="match status" value="1"/>
</dbReference>
<evidence type="ECO:0000259" key="6">
    <source>
        <dbReference type="Pfam" id="PF04542"/>
    </source>
</evidence>
<feature type="compositionally biased region" description="Basic and acidic residues" evidence="5">
    <location>
        <begin position="19"/>
        <end position="48"/>
    </location>
</feature>
<dbReference type="InterPro" id="IPR007627">
    <property type="entry name" value="RNA_pol_sigma70_r2"/>
</dbReference>
<evidence type="ECO:0000313" key="8">
    <source>
        <dbReference type="Proteomes" id="UP000295066"/>
    </source>
</evidence>
<dbReference type="InterPro" id="IPR014284">
    <property type="entry name" value="RNA_pol_sigma-70_dom"/>
</dbReference>
<dbReference type="SUPFAM" id="SSF88946">
    <property type="entry name" value="Sigma2 domain of RNA polymerase sigma factors"/>
    <property type="match status" value="1"/>
</dbReference>
<feature type="domain" description="RNA polymerase sigma-70 region 2" evidence="6">
    <location>
        <begin position="68"/>
        <end position="133"/>
    </location>
</feature>
<keyword evidence="2" id="KW-0731">Sigma factor</keyword>
<dbReference type="GO" id="GO:0003677">
    <property type="term" value="F:DNA binding"/>
    <property type="evidence" value="ECO:0007669"/>
    <property type="project" value="UniProtKB-KW"/>
</dbReference>
<dbReference type="RefSeq" id="WP_243833795.1">
    <property type="nucleotide sequence ID" value="NZ_SORI01000001.1"/>
</dbReference>
<comment type="caution">
    <text evidence="7">The sequence shown here is derived from an EMBL/GenBank/DDBJ whole genome shotgun (WGS) entry which is preliminary data.</text>
</comment>
<reference evidence="7 8" key="1">
    <citation type="submission" date="2019-03" db="EMBL/GenBank/DDBJ databases">
        <title>Genomic Encyclopedia of Type Strains, Phase IV (KMG-IV): sequencing the most valuable type-strain genomes for metagenomic binning, comparative biology and taxonomic classification.</title>
        <authorList>
            <person name="Goeker M."/>
        </authorList>
    </citation>
    <scope>NUCLEOTIDE SEQUENCE [LARGE SCALE GENOMIC DNA]</scope>
    <source>
        <strain evidence="7 8">DSM 25964</strain>
    </source>
</reference>
<dbReference type="InterPro" id="IPR013325">
    <property type="entry name" value="RNA_pol_sigma_r2"/>
</dbReference>
<sequence length="228" mass="26689">MPDREQNAHTMESHLFPGKTEEEDRNVPGRREPRGHSGNERNLSPEREEELWRRLSSQGDEDARDEIIVAYRPLVFWLARKFRVRPSSYQDLIQEGMVALIRAVDKFEPERHLRFTTYAFYRIKGQMVNFLQRSELKAPIPVDEEYLMPEDSFTPDSFETLIAVSEEMHRLPAKEEEMVQALLVEGQDAKEVARKRGIDISHVYRLKRNGIAKLRRWLGPEGDATNRA</sequence>
<dbReference type="Gene3D" id="1.10.10.10">
    <property type="entry name" value="Winged helix-like DNA-binding domain superfamily/Winged helix DNA-binding domain"/>
    <property type="match status" value="1"/>
</dbReference>